<keyword evidence="6 11" id="KW-0812">Transmembrane</keyword>
<dbReference type="GO" id="GO:0030428">
    <property type="term" value="C:cell septum"/>
    <property type="evidence" value="ECO:0007669"/>
    <property type="project" value="TreeGrafter"/>
</dbReference>
<dbReference type="OrthoDB" id="370884at2759"/>
<evidence type="ECO:0000256" key="3">
    <source>
        <dbReference type="ARBA" id="ARBA00022475"/>
    </source>
</evidence>
<keyword evidence="9" id="KW-0325">Glycoprotein</keyword>
<dbReference type="PANTHER" id="PTHR22914">
    <property type="entry name" value="CHITIN SYNTHASE"/>
    <property type="match status" value="1"/>
</dbReference>
<keyword evidence="4" id="KW-0328">Glycosyltransferase</keyword>
<proteinExistence type="predicted"/>
<feature type="transmembrane region" description="Helical" evidence="11">
    <location>
        <begin position="695"/>
        <end position="719"/>
    </location>
</feature>
<feature type="transmembrane region" description="Helical" evidence="11">
    <location>
        <begin position="669"/>
        <end position="688"/>
    </location>
</feature>
<keyword evidence="7 11" id="KW-1133">Transmembrane helix</keyword>
<accession>A0A1R1PKK5</accession>
<feature type="compositionally biased region" description="Polar residues" evidence="10">
    <location>
        <begin position="886"/>
        <end position="895"/>
    </location>
</feature>
<evidence type="ECO:0000256" key="9">
    <source>
        <dbReference type="ARBA" id="ARBA00023180"/>
    </source>
</evidence>
<evidence type="ECO:0000256" key="2">
    <source>
        <dbReference type="ARBA" id="ARBA00012543"/>
    </source>
</evidence>
<feature type="transmembrane region" description="Helical" evidence="11">
    <location>
        <begin position="199"/>
        <end position="226"/>
    </location>
</feature>
<feature type="compositionally biased region" description="Polar residues" evidence="10">
    <location>
        <begin position="818"/>
        <end position="829"/>
    </location>
</feature>
<dbReference type="InterPro" id="IPR004835">
    <property type="entry name" value="Chitin_synth"/>
</dbReference>
<name>A0A1R1PKK5_ZANCU</name>
<comment type="subcellular location">
    <subcellularLocation>
        <location evidence="1">Cell membrane</location>
        <topology evidence="1">Multi-pass membrane protein</topology>
    </subcellularLocation>
</comment>
<sequence>MVLCPDTQSQVQNNALMVGKTPGTVGILGQAYSTQNAKWPSTFNPKPGEDITNYFKRSAPNECQDPSIQKFRAVQYSTCETENGNGGCPLDELPKAIETYGLEPLGQPIGFDWEDVTQGSFTLNGAVVNLNPYLIATKNNPKSDLLDAVLLGAASKSGSDGTVYFMKSDDLKAAEKCILAKYKAGILAKQTVGCFGVQLYNYIALTIILGIILTRFCMALGFSYFISPNLTKRPARDRVRPISYNASAPWSGKGATTKGATKGVGKGESDELYTVMLVTCYSEGEDSIRGTCDSLVQTEYSSMRKLLFIVADGIIKGSGNTQTTPDICVGLIEQEEIFENPEPSLYLAVGSGSKQMNAAKVYCGYYRVGQHRVPTVVVVKCGADKEKNDPKPGNRGKRDSQIILMGFFSRVIYNDRLTPLDYDLFRKIHHLTGATPDLFEIVLMVDADTRVYPDSLRLLVNCLYNDHLIMGICGETKIANKRDSWVTAIQVYEYYISHHLGKGFESVFGGVTCLPGCFCMYRLKARKGQDWVPILVKPEIVQDYSQNVVTTLHEKNLMLLGEDRYLSTLMLRNFPNRKMMFMPQAICKTMVPDEFKVLLSQRRRWINSTVHNLMELVLVRGLCGTFCLSMQFSVFLDLIGTVSLPVAIMMTVVLIISVFKATYNGFSDYIPLIMLISILFMPAFLIVFTTKKWIYLMWMAIYLCSLPVWNFVLPVYAYWHFDDFSWGETRKVQGEVKGTDDGHGSGDGDFDPRMVPLRRWEDYERRRIRDMRNAKHAESRNGSYELEHSGDFASRTFDDEMAEGVSLLPSHTPAAPTYSRQPYQYGSNPNLYYQNQNQNQNEEFELQNMSYSSISRKQSQPHIQHQNEFQQQQNSQQFDYEYDPSMTYSNSNVYDQYSQSPAPQQQQQQQSHPAYLRSDSNSPSRPNKPAGARKLERR</sequence>
<keyword evidence="5" id="KW-0808">Transferase</keyword>
<evidence type="ECO:0000256" key="7">
    <source>
        <dbReference type="ARBA" id="ARBA00022989"/>
    </source>
</evidence>
<dbReference type="EC" id="2.4.1.16" evidence="2"/>
<evidence type="ECO:0000313" key="14">
    <source>
        <dbReference type="Proteomes" id="UP000188320"/>
    </source>
</evidence>
<dbReference type="GO" id="GO:0006031">
    <property type="term" value="P:chitin biosynthetic process"/>
    <property type="evidence" value="ECO:0007669"/>
    <property type="project" value="TreeGrafter"/>
</dbReference>
<keyword evidence="8 11" id="KW-0472">Membrane</keyword>
<dbReference type="SUPFAM" id="SSF53448">
    <property type="entry name" value="Nucleotide-diphospho-sugar transferases"/>
    <property type="match status" value="1"/>
</dbReference>
<comment type="caution">
    <text evidence="13">The sequence shown here is derived from an EMBL/GenBank/DDBJ whole genome shotgun (WGS) entry which is preliminary data.</text>
</comment>
<evidence type="ECO:0000256" key="4">
    <source>
        <dbReference type="ARBA" id="ARBA00022676"/>
    </source>
</evidence>
<keyword evidence="3" id="KW-1003">Cell membrane</keyword>
<dbReference type="Proteomes" id="UP000188320">
    <property type="component" value="Unassembled WGS sequence"/>
</dbReference>
<evidence type="ECO:0000313" key="13">
    <source>
        <dbReference type="EMBL" id="OMH81477.1"/>
    </source>
</evidence>
<dbReference type="Pfam" id="PF03142">
    <property type="entry name" value="Chitin_synth_2"/>
    <property type="match status" value="1"/>
</dbReference>
<dbReference type="CDD" id="cd04190">
    <property type="entry name" value="Chitin_synth_C"/>
    <property type="match status" value="1"/>
</dbReference>
<dbReference type="PANTHER" id="PTHR22914:SF41">
    <property type="entry name" value="CHITIN SYNTHASE 7"/>
    <property type="match status" value="1"/>
</dbReference>
<organism evidence="13 14">
    <name type="scientific">Zancudomyces culisetae</name>
    <name type="common">Gut fungus</name>
    <name type="synonym">Smittium culisetae</name>
    <dbReference type="NCBI Taxonomy" id="1213189"/>
    <lineage>
        <taxon>Eukaryota</taxon>
        <taxon>Fungi</taxon>
        <taxon>Fungi incertae sedis</taxon>
        <taxon>Zoopagomycota</taxon>
        <taxon>Kickxellomycotina</taxon>
        <taxon>Harpellomycetes</taxon>
        <taxon>Harpellales</taxon>
        <taxon>Legeriomycetaceae</taxon>
        <taxon>Zancudomyces</taxon>
    </lineage>
</organism>
<dbReference type="GO" id="GO:0004100">
    <property type="term" value="F:chitin synthase activity"/>
    <property type="evidence" value="ECO:0007669"/>
    <property type="project" value="UniProtKB-EC"/>
</dbReference>
<feature type="region of interest" description="Disordered" evidence="10">
    <location>
        <begin position="852"/>
        <end position="938"/>
    </location>
</feature>
<evidence type="ECO:0000256" key="5">
    <source>
        <dbReference type="ARBA" id="ARBA00022679"/>
    </source>
</evidence>
<dbReference type="AlphaFoldDB" id="A0A1R1PKK5"/>
<dbReference type="Pfam" id="PF22997">
    <property type="entry name" value="CHS4"/>
    <property type="match status" value="1"/>
</dbReference>
<gene>
    <name evidence="13" type="ORF">AX774_g5072</name>
</gene>
<evidence type="ECO:0000259" key="12">
    <source>
        <dbReference type="Pfam" id="PF22997"/>
    </source>
</evidence>
<feature type="region of interest" description="Disordered" evidence="10">
    <location>
        <begin position="808"/>
        <end position="834"/>
    </location>
</feature>
<dbReference type="InterPro" id="IPR029044">
    <property type="entry name" value="Nucleotide-diphossugar_trans"/>
</dbReference>
<dbReference type="GO" id="GO:0005886">
    <property type="term" value="C:plasma membrane"/>
    <property type="evidence" value="ECO:0007669"/>
    <property type="project" value="UniProtKB-SubCell"/>
</dbReference>
<evidence type="ECO:0000256" key="11">
    <source>
        <dbReference type="SAM" id="Phobius"/>
    </source>
</evidence>
<protein>
    <recommendedName>
        <fullName evidence="2">chitin synthase</fullName>
        <ecNumber evidence="2">2.4.1.16</ecNumber>
    </recommendedName>
</protein>
<feature type="compositionally biased region" description="Low complexity" evidence="10">
    <location>
        <begin position="896"/>
        <end position="915"/>
    </location>
</feature>
<dbReference type="InterPro" id="IPR054295">
    <property type="entry name" value="CHS4-like_dom"/>
</dbReference>
<evidence type="ECO:0000256" key="6">
    <source>
        <dbReference type="ARBA" id="ARBA00022692"/>
    </source>
</evidence>
<dbReference type="EMBL" id="LSSK01000891">
    <property type="protein sequence ID" value="OMH81477.1"/>
    <property type="molecule type" value="Genomic_DNA"/>
</dbReference>
<feature type="transmembrane region" description="Helical" evidence="11">
    <location>
        <begin position="638"/>
        <end position="663"/>
    </location>
</feature>
<feature type="compositionally biased region" description="Low complexity" evidence="10">
    <location>
        <begin position="860"/>
        <end position="878"/>
    </location>
</feature>
<reference evidence="14" key="1">
    <citation type="submission" date="2017-01" db="EMBL/GenBank/DDBJ databases">
        <authorList>
            <person name="Wang Y."/>
            <person name="White M."/>
            <person name="Kvist S."/>
            <person name="Moncalvo J.-M."/>
        </authorList>
    </citation>
    <scope>NUCLEOTIDE SEQUENCE [LARGE SCALE GENOMIC DNA]</scope>
    <source>
        <strain evidence="14">COL-18-3</strain>
    </source>
</reference>
<evidence type="ECO:0000256" key="1">
    <source>
        <dbReference type="ARBA" id="ARBA00004651"/>
    </source>
</evidence>
<evidence type="ECO:0000256" key="8">
    <source>
        <dbReference type="ARBA" id="ARBA00023136"/>
    </source>
</evidence>
<evidence type="ECO:0000256" key="10">
    <source>
        <dbReference type="SAM" id="MobiDB-lite"/>
    </source>
</evidence>
<feature type="domain" description="Chitin synthase 4-like" evidence="12">
    <location>
        <begin position="109"/>
        <end position="185"/>
    </location>
</feature>
<keyword evidence="14" id="KW-1185">Reference proteome</keyword>